<dbReference type="Pfam" id="PF01070">
    <property type="entry name" value="FMN_dh"/>
    <property type="match status" value="2"/>
</dbReference>
<reference evidence="13" key="1">
    <citation type="submission" date="2021-03" db="EMBL/GenBank/DDBJ databases">
        <authorList>
            <person name="Jaffe A."/>
        </authorList>
    </citation>
    <scope>NUCLEOTIDE SEQUENCE</scope>
    <source>
        <strain evidence="13">RIFCSPLOWO2_01_FULL_58_19</strain>
    </source>
</reference>
<dbReference type="SUPFAM" id="SSF51395">
    <property type="entry name" value="FMN-linked oxidoreductases"/>
    <property type="match status" value="1"/>
</dbReference>
<reference evidence="13" key="2">
    <citation type="submission" date="2021-05" db="EMBL/GenBank/DDBJ databases">
        <title>Protein family content uncovers lineage relationships and bacterial pathway maintenance mechanisms in DPANN archaea.</title>
        <authorList>
            <person name="Castelle C.J."/>
            <person name="Meheust R."/>
            <person name="Jaffe A.L."/>
            <person name="Seitz K."/>
            <person name="Gong X."/>
            <person name="Baker B.J."/>
            <person name="Banfield J.F."/>
        </authorList>
    </citation>
    <scope>NUCLEOTIDE SEQUENCE</scope>
    <source>
        <strain evidence="13">RIFCSPLOWO2_01_FULL_58_19</strain>
    </source>
</reference>
<feature type="binding site" evidence="11">
    <location>
        <position position="157"/>
    </location>
    <ligand>
        <name>substrate</name>
    </ligand>
</feature>
<accession>A0A8T4L9W1</accession>
<comment type="cofactor">
    <cofactor evidence="11">
        <name>NADPH</name>
        <dbReference type="ChEBI" id="CHEBI:57783"/>
    </cofactor>
</comment>
<keyword evidence="2 11" id="KW-0963">Cytoplasm</keyword>
<feature type="domain" description="FMN-dependent dehydrogenase" evidence="12">
    <location>
        <begin position="8"/>
        <end position="97"/>
    </location>
</feature>
<comment type="catalytic activity">
    <reaction evidence="11">
        <text>isopentenyl diphosphate = dimethylallyl diphosphate</text>
        <dbReference type="Rhea" id="RHEA:23284"/>
        <dbReference type="ChEBI" id="CHEBI:57623"/>
        <dbReference type="ChEBI" id="CHEBI:128769"/>
        <dbReference type="EC" id="5.3.3.2"/>
    </reaction>
</comment>
<dbReference type="InterPro" id="IPR000262">
    <property type="entry name" value="FMN-dep_DH"/>
</dbReference>
<keyword evidence="3 11" id="KW-0285">Flavoprotein</keyword>
<dbReference type="Proteomes" id="UP000678237">
    <property type="component" value="Unassembled WGS sequence"/>
</dbReference>
<evidence type="ECO:0000256" key="5">
    <source>
        <dbReference type="ARBA" id="ARBA00022723"/>
    </source>
</evidence>
<keyword evidence="9 11" id="KW-0413">Isomerase</keyword>
<feature type="binding site" evidence="11">
    <location>
        <position position="64"/>
    </location>
    <ligand>
        <name>FMN</name>
        <dbReference type="ChEBI" id="CHEBI:58210"/>
    </ligand>
</feature>
<comment type="similarity">
    <text evidence="11">Belongs to the IPP isomerase type 2 family.</text>
</comment>
<evidence type="ECO:0000256" key="8">
    <source>
        <dbReference type="ARBA" id="ARBA00023229"/>
    </source>
</evidence>
<evidence type="ECO:0000256" key="11">
    <source>
        <dbReference type="HAMAP-Rule" id="MF_00354"/>
    </source>
</evidence>
<evidence type="ECO:0000256" key="4">
    <source>
        <dbReference type="ARBA" id="ARBA00022643"/>
    </source>
</evidence>
<comment type="cofactor">
    <cofactor evidence="11">
        <name>Mg(2+)</name>
        <dbReference type="ChEBI" id="CHEBI:18420"/>
    </cofactor>
</comment>
<dbReference type="GO" id="GO:0010181">
    <property type="term" value="F:FMN binding"/>
    <property type="evidence" value="ECO:0007669"/>
    <property type="project" value="UniProtKB-UniRule"/>
</dbReference>
<dbReference type="AlphaFoldDB" id="A0A8T4L9W1"/>
<dbReference type="GO" id="GO:0005737">
    <property type="term" value="C:cytoplasm"/>
    <property type="evidence" value="ECO:0007669"/>
    <property type="project" value="UniProtKB-SubCell"/>
</dbReference>
<feature type="binding site" evidence="11">
    <location>
        <position position="189"/>
    </location>
    <ligand>
        <name>FMN</name>
        <dbReference type="ChEBI" id="CHEBI:58210"/>
    </ligand>
</feature>
<dbReference type="EMBL" id="JAGVWE010000002">
    <property type="protein sequence ID" value="MBS3062722.1"/>
    <property type="molecule type" value="Genomic_DNA"/>
</dbReference>
<dbReference type="SMART" id="SM01240">
    <property type="entry name" value="IMPDH"/>
    <property type="match status" value="1"/>
</dbReference>
<keyword evidence="8 11" id="KW-0414">Isoprene biosynthesis</keyword>
<feature type="binding site" evidence="11">
    <location>
        <begin position="6"/>
        <end position="7"/>
    </location>
    <ligand>
        <name>substrate</name>
    </ligand>
</feature>
<feature type="binding site" evidence="11">
    <location>
        <begin position="95"/>
        <end position="97"/>
    </location>
    <ligand>
        <name>substrate</name>
    </ligand>
</feature>
<evidence type="ECO:0000256" key="3">
    <source>
        <dbReference type="ARBA" id="ARBA00022630"/>
    </source>
</evidence>
<feature type="binding site" evidence="11">
    <location>
        <position position="95"/>
    </location>
    <ligand>
        <name>FMN</name>
        <dbReference type="ChEBI" id="CHEBI:58210"/>
    </ligand>
</feature>
<dbReference type="HAMAP" id="MF_00354">
    <property type="entry name" value="Idi_2"/>
    <property type="match status" value="1"/>
</dbReference>
<gene>
    <name evidence="11 13" type="primary">fni</name>
    <name evidence="13" type="ORF">J4203_02530</name>
</gene>
<keyword evidence="4 11" id="KW-0288">FMN</keyword>
<keyword evidence="5 11" id="KW-0479">Metal-binding</keyword>
<dbReference type="CDD" id="cd02811">
    <property type="entry name" value="IDI-2_FMN"/>
    <property type="match status" value="1"/>
</dbReference>
<keyword evidence="6 11" id="KW-0460">Magnesium</keyword>
<dbReference type="GO" id="GO:0004452">
    <property type="term" value="F:isopentenyl-diphosphate delta-isomerase activity"/>
    <property type="evidence" value="ECO:0007669"/>
    <property type="project" value="UniProtKB-UniRule"/>
</dbReference>
<keyword evidence="7 11" id="KW-0521">NADP</keyword>
<evidence type="ECO:0000256" key="2">
    <source>
        <dbReference type="ARBA" id="ARBA00022490"/>
    </source>
</evidence>
<feature type="domain" description="FMN-dependent dehydrogenase" evidence="12">
    <location>
        <begin position="171"/>
        <end position="329"/>
    </location>
</feature>
<dbReference type="PANTHER" id="PTHR43665">
    <property type="entry name" value="ISOPENTENYL-DIPHOSPHATE DELTA-ISOMERASE"/>
    <property type="match status" value="1"/>
</dbReference>
<evidence type="ECO:0000256" key="9">
    <source>
        <dbReference type="ARBA" id="ARBA00023235"/>
    </source>
</evidence>
<dbReference type="GO" id="GO:0070402">
    <property type="term" value="F:NADPH binding"/>
    <property type="evidence" value="ECO:0007669"/>
    <property type="project" value="UniProtKB-UniRule"/>
</dbReference>
<evidence type="ECO:0000256" key="1">
    <source>
        <dbReference type="ARBA" id="ARBA00001917"/>
    </source>
</evidence>
<feature type="binding site" evidence="11">
    <location>
        <position position="219"/>
    </location>
    <ligand>
        <name>FMN</name>
        <dbReference type="ChEBI" id="CHEBI:58210"/>
    </ligand>
</feature>
<comment type="cofactor">
    <cofactor evidence="1 11">
        <name>FMN</name>
        <dbReference type="ChEBI" id="CHEBI:58210"/>
    </cofactor>
</comment>
<evidence type="ECO:0000256" key="7">
    <source>
        <dbReference type="ARBA" id="ARBA00022857"/>
    </source>
</evidence>
<comment type="function">
    <text evidence="11">Involved in the biosynthesis of isoprenoids. Catalyzes the 1,3-allylic rearrangement of the homoallylic substrate isopentenyl (IPP) to its allylic isomer, dimethylallyl diphosphate (DMAPP).</text>
</comment>
<dbReference type="GO" id="GO:0016491">
    <property type="term" value="F:oxidoreductase activity"/>
    <property type="evidence" value="ECO:0007669"/>
    <property type="project" value="InterPro"/>
</dbReference>
<dbReference type="GO" id="GO:0008299">
    <property type="term" value="P:isoprenoid biosynthetic process"/>
    <property type="evidence" value="ECO:0007669"/>
    <property type="project" value="UniProtKB-UniRule"/>
</dbReference>
<dbReference type="InterPro" id="IPR013785">
    <property type="entry name" value="Aldolase_TIM"/>
</dbReference>
<protein>
    <recommendedName>
        <fullName evidence="11">Isopentenyl-diphosphate delta-isomerase</fullName>
        <shortName evidence="11">IPP isomerase</shortName>
        <ecNumber evidence="11">5.3.3.2</ecNumber>
    </recommendedName>
    <alternativeName>
        <fullName evidence="11">Isopentenyl diphosphate:dimethylallyl diphosphate isomerase</fullName>
    </alternativeName>
    <alternativeName>
        <fullName evidence="11">Isopentenyl pyrophosphate isomerase</fullName>
    </alternativeName>
    <alternativeName>
        <fullName evidence="11">Type 2 isopentenyl diphosphate isomerase</fullName>
        <shortName evidence="11">IDI-2</shortName>
    </alternativeName>
</protein>
<dbReference type="PANTHER" id="PTHR43665:SF1">
    <property type="entry name" value="ISOPENTENYL-DIPHOSPHATE DELTA-ISOMERASE"/>
    <property type="match status" value="1"/>
</dbReference>
<evidence type="ECO:0000256" key="10">
    <source>
        <dbReference type="ARBA" id="ARBA00025810"/>
    </source>
</evidence>
<evidence type="ECO:0000313" key="13">
    <source>
        <dbReference type="EMBL" id="MBS3062722.1"/>
    </source>
</evidence>
<comment type="subunit">
    <text evidence="10 11">Homooctamer. Dimer of tetramers.</text>
</comment>
<comment type="caution">
    <text evidence="11">Lacks conserved residue(s) required for the propagation of feature annotation.</text>
</comment>
<name>A0A8T4L9W1_9ARCH</name>
<organism evidence="13 14">
    <name type="scientific">Candidatus Iainarchaeum sp</name>
    <dbReference type="NCBI Taxonomy" id="3101447"/>
    <lineage>
        <taxon>Archaea</taxon>
        <taxon>Candidatus Iainarchaeota</taxon>
        <taxon>Candidatus Iainarchaeia</taxon>
        <taxon>Candidatus Iainarchaeales</taxon>
        <taxon>Candidatus Iainarchaeaceae</taxon>
        <taxon>Candidatus Iainarchaeum</taxon>
    </lineage>
</organism>
<dbReference type="EC" id="5.3.3.2" evidence="11"/>
<feature type="binding site" evidence="11">
    <location>
        <position position="158"/>
    </location>
    <ligand>
        <name>Mg(2+)</name>
        <dbReference type="ChEBI" id="CHEBI:18420"/>
    </ligand>
</feature>
<dbReference type="GO" id="GO:0000287">
    <property type="term" value="F:magnesium ion binding"/>
    <property type="evidence" value="ECO:0007669"/>
    <property type="project" value="UniProtKB-UniRule"/>
</dbReference>
<evidence type="ECO:0000313" key="14">
    <source>
        <dbReference type="Proteomes" id="UP000678237"/>
    </source>
</evidence>
<feature type="binding site" evidence="11">
    <location>
        <position position="123"/>
    </location>
    <ligand>
        <name>FMN</name>
        <dbReference type="ChEBI" id="CHEBI:58210"/>
    </ligand>
</feature>
<sequence length="350" mass="38043">MAERDRKVEHIRICTTQDVQFKDKHTGFEDIDLVYDALPEMKLSEVDSRTTFLGHEFAAPLMVSGMTGGTAIAKQINKDIAAACEELGLGMGLGSQRRMVEAPALTETYYVRDVAPTIFLAGNLGATQARQYALDVIEKMLEDVGANALAIHLNPGQEAVQPEGMPDFKGCLKTIDLLARRLQVPVYVKEVGHGLAREAVQRLAHTKIKAVDVAGAGGTSWIGVDSLRGKKEVGQTFWDFGVPTAAALLEARQAWKGPLIASGGIRSGLDVVKALAMGASLGELAQPVIKAQSEGGREGVKKLLSRLVEEIRIGMFLVGAKDVKSLKQKKFIVYSGRLREWLDQRKTKYS</sequence>
<feature type="binding site" evidence="11">
    <location>
        <begin position="285"/>
        <end position="286"/>
    </location>
    <ligand>
        <name>FMN</name>
        <dbReference type="ChEBI" id="CHEBI:58210"/>
    </ligand>
</feature>
<dbReference type="Gene3D" id="3.20.20.70">
    <property type="entry name" value="Aldolase class I"/>
    <property type="match status" value="1"/>
</dbReference>
<evidence type="ECO:0000259" key="12">
    <source>
        <dbReference type="Pfam" id="PF01070"/>
    </source>
</evidence>
<comment type="subcellular location">
    <subcellularLocation>
        <location evidence="11">Cytoplasm</location>
    </subcellularLocation>
</comment>
<feature type="binding site" evidence="11">
    <location>
        <begin position="65"/>
        <end position="67"/>
    </location>
    <ligand>
        <name>FMN</name>
        <dbReference type="ChEBI" id="CHEBI:58210"/>
    </ligand>
</feature>
<proteinExistence type="inferred from homology"/>
<dbReference type="NCBIfam" id="TIGR02151">
    <property type="entry name" value="IPP_isom_2"/>
    <property type="match status" value="1"/>
</dbReference>
<feature type="binding site" evidence="11">
    <location>
        <begin position="264"/>
        <end position="266"/>
    </location>
    <ligand>
        <name>FMN</name>
        <dbReference type="ChEBI" id="CHEBI:58210"/>
    </ligand>
</feature>
<dbReference type="PIRSF" id="PIRSF003314">
    <property type="entry name" value="IPP_isomerase"/>
    <property type="match status" value="1"/>
</dbReference>
<evidence type="ECO:0000256" key="6">
    <source>
        <dbReference type="ARBA" id="ARBA00022842"/>
    </source>
</evidence>
<dbReference type="InterPro" id="IPR011179">
    <property type="entry name" value="IPdP_isomerase"/>
</dbReference>
<comment type="caution">
    <text evidence="13">The sequence shown here is derived from an EMBL/GenBank/DDBJ whole genome shotgun (WGS) entry which is preliminary data.</text>
</comment>